<comment type="caution">
    <text evidence="1">The sequence shown here is derived from an EMBL/GenBank/DDBJ whole genome shotgun (WGS) entry which is preliminary data.</text>
</comment>
<dbReference type="Pfam" id="PF05489">
    <property type="entry name" value="Phage_tail_X"/>
    <property type="match status" value="1"/>
</dbReference>
<reference evidence="1" key="2">
    <citation type="submission" date="2023-02" db="EMBL/GenBank/DDBJ databases">
        <authorList>
            <person name="Rayyan A."/>
            <person name="Meyer T."/>
            <person name="Kyndt J.A."/>
        </authorList>
    </citation>
    <scope>NUCLEOTIDE SEQUENCE</scope>
    <source>
        <strain evidence="1">DSM 9987</strain>
    </source>
</reference>
<protein>
    <submittedName>
        <fullName evidence="1">Tail protein X</fullName>
    </submittedName>
</protein>
<dbReference type="InterPro" id="IPR008861">
    <property type="entry name" value="GpX-like"/>
</dbReference>
<dbReference type="Proteomes" id="UP001165652">
    <property type="component" value="Unassembled WGS sequence"/>
</dbReference>
<dbReference type="EMBL" id="JAQQLI010000003">
    <property type="protein sequence ID" value="MDC7784751.1"/>
    <property type="molecule type" value="Genomic_DNA"/>
</dbReference>
<accession>A0ABT5J556</accession>
<proteinExistence type="predicted"/>
<evidence type="ECO:0000313" key="1">
    <source>
        <dbReference type="EMBL" id="MDC7784751.1"/>
    </source>
</evidence>
<gene>
    <name evidence="1" type="ORF">PQJ73_03565</name>
</gene>
<evidence type="ECO:0000313" key="2">
    <source>
        <dbReference type="Proteomes" id="UP001165652"/>
    </source>
</evidence>
<dbReference type="RefSeq" id="WP_272775597.1">
    <property type="nucleotide sequence ID" value="NZ_JAQQLI010000003.1"/>
</dbReference>
<organism evidence="1 2">
    <name type="scientific">Rhodoplanes tepidamans</name>
    <name type="common">Rhodoplanes cryptolactis</name>
    <dbReference type="NCBI Taxonomy" id="200616"/>
    <lineage>
        <taxon>Bacteria</taxon>
        <taxon>Pseudomonadati</taxon>
        <taxon>Pseudomonadota</taxon>
        <taxon>Alphaproteobacteria</taxon>
        <taxon>Hyphomicrobiales</taxon>
        <taxon>Nitrobacteraceae</taxon>
        <taxon>Rhodoplanes</taxon>
    </lineage>
</organism>
<keyword evidence="2" id="KW-1185">Reference proteome</keyword>
<sequence length="77" mass="8444">MAIATETIVVKSEGQSVDGVIWQRYRWPLPGIVELTLDINPGLAGLGPILPLGTKFELPIVNPREIVPAREVIALWD</sequence>
<reference evidence="1" key="1">
    <citation type="journal article" date="2023" name="Microbiol Resour">
        <title>Genome Sequences of Rhodoplanes serenus and Two Thermotolerant Strains, Rhodoplanes tepidamans and 'Rhodoplanes cryptolactis,' Further Refine the Genus.</title>
        <authorList>
            <person name="Rayyan A.A."/>
            <person name="Kyndt J.A."/>
        </authorList>
    </citation>
    <scope>NUCLEOTIDE SEQUENCE</scope>
    <source>
        <strain evidence="1">DSM 9987</strain>
    </source>
</reference>
<name>A0ABT5J556_RHOTP</name>